<dbReference type="GO" id="GO:0102175">
    <property type="term" value="F:3-beta-hydroxysteroid dehydrogenase (NAD+)/C4-decarboxylase activity"/>
    <property type="evidence" value="ECO:0007669"/>
    <property type="project" value="EnsemblFungi"/>
</dbReference>
<accession>A0A1E4SB18</accession>
<dbReference type="GO" id="GO:0005789">
    <property type="term" value="C:endoplasmic reticulum membrane"/>
    <property type="evidence" value="ECO:0007669"/>
    <property type="project" value="EnsemblFungi"/>
</dbReference>
<dbReference type="SUPFAM" id="SSF51735">
    <property type="entry name" value="NAD(P)-binding Rossmann-fold domains"/>
    <property type="match status" value="1"/>
</dbReference>
<evidence type="ECO:0000313" key="4">
    <source>
        <dbReference type="EMBL" id="ODV76668.1"/>
    </source>
</evidence>
<dbReference type="Pfam" id="PF01073">
    <property type="entry name" value="3Beta_HSD"/>
    <property type="match status" value="1"/>
</dbReference>
<dbReference type="InterPro" id="IPR050177">
    <property type="entry name" value="Lipid_A_modif_metabolic_enz"/>
</dbReference>
<protein>
    <submittedName>
        <fullName evidence="4">Sterol-4-alpha-carboxylate 3-dehydrogenase, decarboxylating</fullName>
    </submittedName>
</protein>
<dbReference type="InterPro" id="IPR002225">
    <property type="entry name" value="3Beta_OHSteriod_DH/Estase"/>
</dbReference>
<evidence type="ECO:0000259" key="3">
    <source>
        <dbReference type="Pfam" id="PF01073"/>
    </source>
</evidence>
<dbReference type="EMBL" id="KV453918">
    <property type="protein sequence ID" value="ODV76668.1"/>
    <property type="molecule type" value="Genomic_DNA"/>
</dbReference>
<evidence type="ECO:0000256" key="2">
    <source>
        <dbReference type="ARBA" id="ARBA00023002"/>
    </source>
</evidence>
<feature type="domain" description="3-beta hydroxysteroid dehydrogenase/isomerase" evidence="3">
    <location>
        <begin position="10"/>
        <end position="279"/>
    </location>
</feature>
<evidence type="ECO:0000313" key="5">
    <source>
        <dbReference type="Proteomes" id="UP000094285"/>
    </source>
</evidence>
<dbReference type="GeneID" id="30982326"/>
<dbReference type="OrthoDB" id="10058185at2759"/>
<gene>
    <name evidence="4" type="ORF">CANTADRAFT_27703</name>
</gene>
<dbReference type="Gene3D" id="3.40.50.720">
    <property type="entry name" value="NAD(P)-binding Rossmann-like Domain"/>
    <property type="match status" value="1"/>
</dbReference>
<dbReference type="InterPro" id="IPR036291">
    <property type="entry name" value="NAD(P)-bd_dom_sf"/>
</dbReference>
<dbReference type="Proteomes" id="UP000094285">
    <property type="component" value="Unassembled WGS sequence"/>
</dbReference>
<dbReference type="PANTHER" id="PTHR43245">
    <property type="entry name" value="BIFUNCTIONAL POLYMYXIN RESISTANCE PROTEIN ARNA"/>
    <property type="match status" value="1"/>
</dbReference>
<organism evidence="4 5">
    <name type="scientific">Suhomyces tanzawaensis NRRL Y-17324</name>
    <dbReference type="NCBI Taxonomy" id="984487"/>
    <lineage>
        <taxon>Eukaryota</taxon>
        <taxon>Fungi</taxon>
        <taxon>Dikarya</taxon>
        <taxon>Ascomycota</taxon>
        <taxon>Saccharomycotina</taxon>
        <taxon>Pichiomycetes</taxon>
        <taxon>Debaryomycetaceae</taxon>
        <taxon>Suhomyces</taxon>
    </lineage>
</organism>
<dbReference type="RefSeq" id="XP_020061790.1">
    <property type="nucleotide sequence ID" value="XM_020208189.1"/>
</dbReference>
<dbReference type="PANTHER" id="PTHR43245:SF51">
    <property type="entry name" value="SHORT CHAIN DEHYDROGENASE_REDUCTASE FAMILY 42E, MEMBER 2"/>
    <property type="match status" value="1"/>
</dbReference>
<evidence type="ECO:0000256" key="1">
    <source>
        <dbReference type="ARBA" id="ARBA00009219"/>
    </source>
</evidence>
<dbReference type="GO" id="GO:0006696">
    <property type="term" value="P:ergosterol biosynthetic process"/>
    <property type="evidence" value="ECO:0007669"/>
    <property type="project" value="EnsemblFungi"/>
</dbReference>
<dbReference type="AlphaFoldDB" id="A0A1E4SB18"/>
<comment type="similarity">
    <text evidence="1">Belongs to the 3-beta-HSD family.</text>
</comment>
<dbReference type="STRING" id="984487.A0A1E4SB18"/>
<proteinExistence type="inferred from homology"/>
<keyword evidence="2" id="KW-0560">Oxidoreductase</keyword>
<reference evidence="5" key="1">
    <citation type="submission" date="2016-05" db="EMBL/GenBank/DDBJ databases">
        <title>Comparative genomics of biotechnologically important yeasts.</title>
        <authorList>
            <consortium name="DOE Joint Genome Institute"/>
            <person name="Riley R."/>
            <person name="Haridas S."/>
            <person name="Wolfe K.H."/>
            <person name="Lopes M.R."/>
            <person name="Hittinger C.T."/>
            <person name="Goker M."/>
            <person name="Salamov A."/>
            <person name="Wisecaver J."/>
            <person name="Long T.M."/>
            <person name="Aerts A.L."/>
            <person name="Barry K."/>
            <person name="Choi C."/>
            <person name="Clum A."/>
            <person name="Coughlan A.Y."/>
            <person name="Deshpande S."/>
            <person name="Douglass A.P."/>
            <person name="Hanson S.J."/>
            <person name="Klenk H.-P."/>
            <person name="Labutti K."/>
            <person name="Lapidus A."/>
            <person name="Lindquist E."/>
            <person name="Lipzen A."/>
            <person name="Meier-Kolthoff J.P."/>
            <person name="Ohm R.A."/>
            <person name="Otillar R.P."/>
            <person name="Pangilinan J."/>
            <person name="Peng Y."/>
            <person name="Rokas A."/>
            <person name="Rosa C.A."/>
            <person name="Scheuner C."/>
            <person name="Sibirny A.A."/>
            <person name="Slot J.C."/>
            <person name="Stielow J.B."/>
            <person name="Sun H."/>
            <person name="Kurtzman C.P."/>
            <person name="Blackwell M."/>
            <person name="Grigoriev I.V."/>
            <person name="Jeffries T.W."/>
        </authorList>
    </citation>
    <scope>NUCLEOTIDE SEQUENCE [LARGE SCALE GENOMIC DNA]</scope>
    <source>
        <strain evidence="5">NRRL Y-17324</strain>
    </source>
</reference>
<name>A0A1E4SB18_9ASCO</name>
<keyword evidence="5" id="KW-1185">Reference proteome</keyword>
<sequence>MSAKIDSVLLIGGAGFLGHHLIQQFYDRCPGIKIHVFDIRPLSDKKASYFTFPSNEIKLFVGDLTSPEDISKAILESKCDVIVHSASPIPDVGTPELFEKVNVQGTKNIIDVSKKLRVKALIFTSSAGVVFNGADIYNVDEEWPYAEVHMDKYNETKAIAERLVKDSNDPNGLITVSIRPSGIFGPGDRQLVPGLINAAKLGQSKFQLGDNNNICDYTYAGNVADAHILAAKLALQPKEAHKVGGEVFIITNDTPIYFWTMAREVWKAYGVIEKRHIVFNKPLGVVLGYLSETFARLAGKPPGLTAFRVKIACANRYYDISKAKSVLEYKPAVDLETGIKLTLDWLKEVDM</sequence>